<dbReference type="Proteomes" id="UP000203589">
    <property type="component" value="Chromosome"/>
</dbReference>
<evidence type="ECO:0000313" key="2">
    <source>
        <dbReference type="EMBL" id="ASP18782.1"/>
    </source>
</evidence>
<dbReference type="OrthoDB" id="9812459at2"/>
<dbReference type="KEGG" id="aht:ANTHELSMS3_00056"/>
<protein>
    <submittedName>
        <fullName evidence="2">Protein required for attachment to host cells</fullName>
    </submittedName>
</protein>
<sequence length="155" mass="17267">MMKAKGVPHGTWVLIADGEKALYLVNEGDEVHLNLQVRDRADQDNPKAQEWAANRPGRLSDGPGPQRSALDDTDWHQLEKTRFAKSIADDLYKSAHKGKFDTLVIAASRPVLSALRDEMHDEVVSKLVLDLPKVLTNHPLNEIESAVERALKEAD</sequence>
<dbReference type="RefSeq" id="WP_094033127.1">
    <property type="nucleotide sequence ID" value="NZ_CP022540.1"/>
</dbReference>
<dbReference type="InterPro" id="IPR041374">
    <property type="entry name" value="BaeRF_family12"/>
</dbReference>
<dbReference type="EMBL" id="CP022540">
    <property type="protein sequence ID" value="ASP18782.1"/>
    <property type="molecule type" value="Genomic_DNA"/>
</dbReference>
<feature type="region of interest" description="Disordered" evidence="1">
    <location>
        <begin position="38"/>
        <end position="74"/>
    </location>
</feature>
<feature type="compositionally biased region" description="Basic and acidic residues" evidence="1">
    <location>
        <begin position="38"/>
        <end position="47"/>
    </location>
</feature>
<evidence type="ECO:0000313" key="3">
    <source>
        <dbReference type="Proteomes" id="UP000203589"/>
    </source>
</evidence>
<dbReference type="AlphaFoldDB" id="A0A222DY31"/>
<gene>
    <name evidence="2" type="ORF">ANTHELSMS3_00056</name>
</gene>
<dbReference type="Pfam" id="PF18856">
    <property type="entry name" value="baeRF_family12"/>
    <property type="match status" value="1"/>
</dbReference>
<accession>A0A222DY31</accession>
<keyword evidence="3" id="KW-1185">Reference proteome</keyword>
<evidence type="ECO:0000256" key="1">
    <source>
        <dbReference type="SAM" id="MobiDB-lite"/>
    </source>
</evidence>
<organism evidence="2 3">
    <name type="scientific">Antarctobacter heliothermus</name>
    <dbReference type="NCBI Taxonomy" id="74033"/>
    <lineage>
        <taxon>Bacteria</taxon>
        <taxon>Pseudomonadati</taxon>
        <taxon>Pseudomonadota</taxon>
        <taxon>Alphaproteobacteria</taxon>
        <taxon>Rhodobacterales</taxon>
        <taxon>Roseobacteraceae</taxon>
        <taxon>Antarctobacter</taxon>
    </lineage>
</organism>
<reference evidence="2 3" key="1">
    <citation type="submission" date="2017-07" db="EMBL/GenBank/DDBJ databases">
        <title>Genome Sequence of Antarctobacter heliothermus Strain SMS3 Isolated from a culture of the Diatom Skeletonema marinoi.</title>
        <authorList>
            <person name="Topel M."/>
            <person name="Pinder M.I.M."/>
            <person name="Johansson O.N."/>
            <person name="Kourtchenko O."/>
            <person name="Godhe A."/>
            <person name="Clarke A.K."/>
        </authorList>
    </citation>
    <scope>NUCLEOTIDE SEQUENCE [LARGE SCALE GENOMIC DNA]</scope>
    <source>
        <strain evidence="2 3">SMS3</strain>
    </source>
</reference>
<name>A0A222DY31_9RHOB</name>
<proteinExistence type="predicted"/>